<evidence type="ECO:0000256" key="1">
    <source>
        <dbReference type="SAM" id="Phobius"/>
    </source>
</evidence>
<sequence length="179" mass="20472">MQKINVFGIVSWHLNTLRNEKGRLLWSDIGTFYGVPIAMGLVFFLLNWRIPKDAFGLSITVFSIFAALLLSVQVALYSVSLRPLLPPNDPKKIKNFEDLKRSRDSLIRELNDNISYLILLSVLFITMLLAAYVMRCQGPLVSGLVFALYVHFFLTLLMIVKRASIVFSREYESRSHDIS</sequence>
<organism evidence="2 3">
    <name type="scientific">Chelativorans salis</name>
    <dbReference type="NCBI Taxonomy" id="2978478"/>
    <lineage>
        <taxon>Bacteria</taxon>
        <taxon>Pseudomonadati</taxon>
        <taxon>Pseudomonadota</taxon>
        <taxon>Alphaproteobacteria</taxon>
        <taxon>Hyphomicrobiales</taxon>
        <taxon>Phyllobacteriaceae</taxon>
        <taxon>Chelativorans</taxon>
    </lineage>
</organism>
<keyword evidence="1" id="KW-0472">Membrane</keyword>
<comment type="caution">
    <text evidence="2">The sequence shown here is derived from an EMBL/GenBank/DDBJ whole genome shotgun (WGS) entry which is preliminary data.</text>
</comment>
<proteinExistence type="predicted"/>
<evidence type="ECO:0000313" key="3">
    <source>
        <dbReference type="Proteomes" id="UP001320831"/>
    </source>
</evidence>
<dbReference type="EMBL" id="JAOCZP010000001">
    <property type="protein sequence ID" value="MCT7373440.1"/>
    <property type="molecule type" value="Genomic_DNA"/>
</dbReference>
<feature type="transmembrane region" description="Helical" evidence="1">
    <location>
        <begin position="140"/>
        <end position="160"/>
    </location>
</feature>
<keyword evidence="1" id="KW-0812">Transmembrane</keyword>
<gene>
    <name evidence="2" type="ORF">N5A92_00045</name>
</gene>
<protein>
    <submittedName>
        <fullName evidence="2">Uncharacterized protein</fullName>
    </submittedName>
</protein>
<feature type="transmembrane region" description="Helical" evidence="1">
    <location>
        <begin position="24"/>
        <end position="48"/>
    </location>
</feature>
<name>A0ABT2LGC1_9HYPH</name>
<keyword evidence="3" id="KW-1185">Reference proteome</keyword>
<evidence type="ECO:0000313" key="2">
    <source>
        <dbReference type="EMBL" id="MCT7373440.1"/>
    </source>
</evidence>
<dbReference type="RefSeq" id="WP_260899761.1">
    <property type="nucleotide sequence ID" value="NZ_JAOCZP010000001.1"/>
</dbReference>
<feature type="transmembrane region" description="Helical" evidence="1">
    <location>
        <begin position="114"/>
        <end position="134"/>
    </location>
</feature>
<dbReference type="Proteomes" id="UP001320831">
    <property type="component" value="Unassembled WGS sequence"/>
</dbReference>
<feature type="transmembrane region" description="Helical" evidence="1">
    <location>
        <begin position="54"/>
        <end position="77"/>
    </location>
</feature>
<reference evidence="2 3" key="1">
    <citation type="submission" date="2022-09" db="EMBL/GenBank/DDBJ databases">
        <title>Chelativorans salina sp. nov., a novel slightly halophilic bacterium isolated from a saline lake sediment enrichment.</title>
        <authorList>
            <person name="Gao L."/>
            <person name="Fang B.-Z."/>
            <person name="Li W.-J."/>
        </authorList>
    </citation>
    <scope>NUCLEOTIDE SEQUENCE [LARGE SCALE GENOMIC DNA]</scope>
    <source>
        <strain evidence="2 3">EGI FJ00035</strain>
    </source>
</reference>
<accession>A0ABT2LGC1</accession>
<keyword evidence="1" id="KW-1133">Transmembrane helix</keyword>